<proteinExistence type="predicted"/>
<dbReference type="PANTHER" id="PTHR31956">
    <property type="entry name" value="NON-SPECIFIC PHOSPHOLIPASE C4-RELATED"/>
    <property type="match status" value="1"/>
</dbReference>
<dbReference type="GO" id="GO:0009395">
    <property type="term" value="P:phospholipid catabolic process"/>
    <property type="evidence" value="ECO:0007669"/>
    <property type="project" value="TreeGrafter"/>
</dbReference>
<dbReference type="Proteomes" id="UP000235777">
    <property type="component" value="Unassembled WGS sequence"/>
</dbReference>
<gene>
    <name evidence="2" type="ORF">C0Z20_10780</name>
</gene>
<sequence>MTDEATAESAPPLPERIKHVFVLMLENRSFDHMFALSGMPGIVAATSNDSNPYANATYAFGGGAPDQMPTDPGHEFADVVEQLCGAGARFQRGQAYPAINNSGFVANYATTQTEGSPPQPADVGKIMLGADIEKQAPSLYRLATEFVLCDGWHSSMPGPTWPNRFFLHGASSAGLDHSPTRAELAEWETVDGFGYPKGSIFDALRKTGGDSYRLYQDETGTLLGRVPQVASLRGVSFFDVDDLSHFADDLAAGYTARYTFIEPAYGDIVHDTYEGGTSQHPMDGLAGGDQLAARVYNAIRNSPIWQSSLLVILYDEHGGFYDSVAPGTAAPPNDGAPDTLNASGFSFNVYGVRVPAIVVSPWVARGHVEHTVYDHSSVLATVERLFGLAPLTDRDKNANDLLSLVTTTCRTDCPQRIGS</sequence>
<dbReference type="Pfam" id="PF04185">
    <property type="entry name" value="Phosphoesterase"/>
    <property type="match status" value="1"/>
</dbReference>
<dbReference type="GO" id="GO:0016788">
    <property type="term" value="F:hydrolase activity, acting on ester bonds"/>
    <property type="evidence" value="ECO:0007669"/>
    <property type="project" value="InterPro"/>
</dbReference>
<dbReference type="SUPFAM" id="SSF53649">
    <property type="entry name" value="Alkaline phosphatase-like"/>
    <property type="match status" value="1"/>
</dbReference>
<comment type="caution">
    <text evidence="2">The sequence shown here is derived from an EMBL/GenBank/DDBJ whole genome shotgun (WGS) entry which is preliminary data.</text>
</comment>
<reference evidence="2 3" key="1">
    <citation type="submission" date="2018-01" db="EMBL/GenBank/DDBJ databases">
        <title>Whole genome analyses suggest that Burkholderia sensu lato contains two further novel genera in the rhizoxinica-symbiotica group Mycetohabitans gen. nov., and Trinickia gen. nov.: implications for the evolution of diazotrophy and nodulation in the Burkholderiaceae.</title>
        <authorList>
            <person name="Estrada-de los Santos P."/>
            <person name="Palmer M."/>
            <person name="Chavez-Ramirez B."/>
            <person name="Beukes C."/>
            <person name="Steenkamp E.T."/>
            <person name="Hirsch A.M."/>
            <person name="Manyaka P."/>
            <person name="Maluk M."/>
            <person name="Lafos M."/>
            <person name="Crook M."/>
            <person name="Gross E."/>
            <person name="Simon M.F."/>
            <person name="Bueno dos Reis Junior F."/>
            <person name="Poole P.S."/>
            <person name="Venter S.N."/>
            <person name="James E.K."/>
        </authorList>
    </citation>
    <scope>NUCLEOTIDE SEQUENCE [LARGE SCALE GENOMIC DNA]</scope>
    <source>
        <strain evidence="2 3">JPY 581</strain>
    </source>
</reference>
<organism evidence="2 3">
    <name type="scientific">Trinickia symbiotica</name>
    <dbReference type="NCBI Taxonomy" id="863227"/>
    <lineage>
        <taxon>Bacteria</taxon>
        <taxon>Pseudomonadati</taxon>
        <taxon>Pseudomonadota</taxon>
        <taxon>Betaproteobacteria</taxon>
        <taxon>Burkholderiales</taxon>
        <taxon>Burkholderiaceae</taxon>
        <taxon>Trinickia</taxon>
    </lineage>
</organism>
<name>A0A2N7X4A7_9BURK</name>
<evidence type="ECO:0000313" key="3">
    <source>
        <dbReference type="Proteomes" id="UP000235777"/>
    </source>
</evidence>
<evidence type="ECO:0000313" key="2">
    <source>
        <dbReference type="EMBL" id="PMS36593.1"/>
    </source>
</evidence>
<dbReference type="InterPro" id="IPR017850">
    <property type="entry name" value="Alkaline_phosphatase_core_sf"/>
</dbReference>
<keyword evidence="1" id="KW-0378">Hydrolase</keyword>
<protein>
    <submittedName>
        <fullName evidence="2">Phosphoesterase</fullName>
    </submittedName>
</protein>
<dbReference type="InterPro" id="IPR007312">
    <property type="entry name" value="Phosphoesterase"/>
</dbReference>
<accession>A0A2N7X4A7</accession>
<evidence type="ECO:0000256" key="1">
    <source>
        <dbReference type="ARBA" id="ARBA00022801"/>
    </source>
</evidence>
<dbReference type="AlphaFoldDB" id="A0A2N7X4A7"/>
<dbReference type="Gene3D" id="3.40.720.10">
    <property type="entry name" value="Alkaline Phosphatase, subunit A"/>
    <property type="match status" value="2"/>
</dbReference>
<dbReference type="EMBL" id="PNYC01000006">
    <property type="protein sequence ID" value="PMS36593.1"/>
    <property type="molecule type" value="Genomic_DNA"/>
</dbReference>
<dbReference type="PANTHER" id="PTHR31956:SF2">
    <property type="entry name" value="NON-SPECIFIC PHOSPHOLIPASE C6"/>
    <property type="match status" value="1"/>
</dbReference>
<dbReference type="RefSeq" id="WP_102606834.1">
    <property type="nucleotide sequence ID" value="NZ_PNYC01000006.1"/>
</dbReference>
<keyword evidence="3" id="KW-1185">Reference proteome</keyword>